<dbReference type="GO" id="GO:0005615">
    <property type="term" value="C:extracellular space"/>
    <property type="evidence" value="ECO:0007669"/>
    <property type="project" value="TreeGrafter"/>
</dbReference>
<comment type="similarity">
    <text evidence="7">Belongs to the adipolin/erythroferrone family.</text>
</comment>
<feature type="domain" description="C1q" evidence="8">
    <location>
        <begin position="1"/>
        <end position="61"/>
    </location>
</feature>
<dbReference type="GO" id="GO:0046628">
    <property type="term" value="P:positive regulation of insulin receptor signaling pathway"/>
    <property type="evidence" value="ECO:0007669"/>
    <property type="project" value="TreeGrafter"/>
</dbReference>
<dbReference type="AlphaFoldDB" id="G3I414"/>
<dbReference type="InterPro" id="IPR052136">
    <property type="entry name" value="Adipolin/Erythroferrone-rel"/>
</dbReference>
<keyword evidence="4" id="KW-0732">Signal</keyword>
<evidence type="ECO:0000256" key="6">
    <source>
        <dbReference type="ARBA" id="ARBA00023180"/>
    </source>
</evidence>
<accession>G3I414</accession>
<dbReference type="STRING" id="10029.G3I414"/>
<organism evidence="9 10">
    <name type="scientific">Cricetulus griseus</name>
    <name type="common">Chinese hamster</name>
    <name type="synonym">Cricetulus barabensis griseus</name>
    <dbReference type="NCBI Taxonomy" id="10029"/>
    <lineage>
        <taxon>Eukaryota</taxon>
        <taxon>Metazoa</taxon>
        <taxon>Chordata</taxon>
        <taxon>Craniata</taxon>
        <taxon>Vertebrata</taxon>
        <taxon>Euteleostomi</taxon>
        <taxon>Mammalia</taxon>
        <taxon>Eutheria</taxon>
        <taxon>Euarchontoglires</taxon>
        <taxon>Glires</taxon>
        <taxon>Rodentia</taxon>
        <taxon>Myomorpha</taxon>
        <taxon>Muroidea</taxon>
        <taxon>Cricetidae</taxon>
        <taxon>Cricetinae</taxon>
        <taxon>Cricetulus</taxon>
    </lineage>
</organism>
<dbReference type="Proteomes" id="UP000001075">
    <property type="component" value="Unassembled WGS sequence"/>
</dbReference>
<evidence type="ECO:0000256" key="3">
    <source>
        <dbReference type="ARBA" id="ARBA00022702"/>
    </source>
</evidence>
<keyword evidence="5" id="KW-1015">Disulfide bond</keyword>
<reference evidence="10" key="1">
    <citation type="journal article" date="2011" name="Nat. Biotechnol.">
        <title>The genomic sequence of the Chinese hamster ovary (CHO)-K1 cell line.</title>
        <authorList>
            <person name="Xu X."/>
            <person name="Nagarajan H."/>
            <person name="Lewis N.E."/>
            <person name="Pan S."/>
            <person name="Cai Z."/>
            <person name="Liu X."/>
            <person name="Chen W."/>
            <person name="Xie M."/>
            <person name="Wang W."/>
            <person name="Hammond S."/>
            <person name="Andersen M.R."/>
            <person name="Neff N."/>
            <person name="Passarelli B."/>
            <person name="Koh W."/>
            <person name="Fan H.C."/>
            <person name="Wang J."/>
            <person name="Gui Y."/>
            <person name="Lee K.H."/>
            <person name="Betenbaugh M.J."/>
            <person name="Quake S.R."/>
            <person name="Famili I."/>
            <person name="Palsson B.O."/>
            <person name="Wang J."/>
        </authorList>
    </citation>
    <scope>NUCLEOTIDE SEQUENCE [LARGE SCALE GENOMIC DNA]</scope>
    <source>
        <strain evidence="10">CHO K1 cell line</strain>
    </source>
</reference>
<dbReference type="GO" id="GO:0045721">
    <property type="term" value="P:negative regulation of gluconeogenesis"/>
    <property type="evidence" value="ECO:0007669"/>
    <property type="project" value="TreeGrafter"/>
</dbReference>
<name>G3I414_CRIGR</name>
<dbReference type="SUPFAM" id="SSF49842">
    <property type="entry name" value="TNF-like"/>
    <property type="match status" value="1"/>
</dbReference>
<evidence type="ECO:0000313" key="9">
    <source>
        <dbReference type="EMBL" id="EGW07775.1"/>
    </source>
</evidence>
<keyword evidence="3" id="KW-0372">Hormone</keyword>
<dbReference type="InterPro" id="IPR008983">
    <property type="entry name" value="Tumour_necrosis_fac-like_dom"/>
</dbReference>
<dbReference type="PANTHER" id="PTHR24019">
    <property type="entry name" value="ADIPOLIN"/>
    <property type="match status" value="1"/>
</dbReference>
<evidence type="ECO:0000256" key="5">
    <source>
        <dbReference type="ARBA" id="ARBA00023157"/>
    </source>
</evidence>
<keyword evidence="2" id="KW-0964">Secreted</keyword>
<evidence type="ECO:0000259" key="8">
    <source>
        <dbReference type="PROSITE" id="PS50871"/>
    </source>
</evidence>
<dbReference type="InterPro" id="IPR001073">
    <property type="entry name" value="C1q_dom"/>
</dbReference>
<dbReference type="GO" id="GO:0046326">
    <property type="term" value="P:positive regulation of D-glucose import"/>
    <property type="evidence" value="ECO:0007669"/>
    <property type="project" value="TreeGrafter"/>
</dbReference>
<comment type="subcellular location">
    <subcellularLocation>
        <location evidence="1">Secreted</location>
    </subcellularLocation>
</comment>
<dbReference type="EMBL" id="JH001219">
    <property type="protein sequence ID" value="EGW07775.1"/>
    <property type="molecule type" value="Genomic_DNA"/>
</dbReference>
<dbReference type="InParanoid" id="G3I414"/>
<dbReference type="PANTHER" id="PTHR24019:SF12">
    <property type="entry name" value="ADIPOLIN"/>
    <property type="match status" value="1"/>
</dbReference>
<evidence type="ECO:0000313" key="10">
    <source>
        <dbReference type="Proteomes" id="UP000001075"/>
    </source>
</evidence>
<sequence>MPRSLEAVSGLESNSRVFTVQVQGLLQLQSGQYVSVFVDNSSGAVLTIQNSSSFSGVLLGT</sequence>
<evidence type="ECO:0000256" key="1">
    <source>
        <dbReference type="ARBA" id="ARBA00004613"/>
    </source>
</evidence>
<evidence type="ECO:0000256" key="7">
    <source>
        <dbReference type="ARBA" id="ARBA00038198"/>
    </source>
</evidence>
<protein>
    <submittedName>
        <fullName evidence="9">Protein FAM132A</fullName>
    </submittedName>
</protein>
<dbReference type="GO" id="GO:0005179">
    <property type="term" value="F:hormone activity"/>
    <property type="evidence" value="ECO:0007669"/>
    <property type="project" value="UniProtKB-KW"/>
</dbReference>
<keyword evidence="6" id="KW-0325">Glycoprotein</keyword>
<evidence type="ECO:0000256" key="2">
    <source>
        <dbReference type="ARBA" id="ARBA00022525"/>
    </source>
</evidence>
<evidence type="ECO:0000256" key="4">
    <source>
        <dbReference type="ARBA" id="ARBA00022729"/>
    </source>
</evidence>
<dbReference type="PROSITE" id="PS50871">
    <property type="entry name" value="C1Q"/>
    <property type="match status" value="1"/>
</dbReference>
<gene>
    <name evidence="9" type="ORF">I79_018193</name>
</gene>
<proteinExistence type="inferred from homology"/>
<dbReference type="Gene3D" id="2.60.120.40">
    <property type="match status" value="1"/>
</dbReference>